<dbReference type="RefSeq" id="WP_212593414.1">
    <property type="nucleotide sequence ID" value="NZ_JAAIKR010000030.1"/>
</dbReference>
<evidence type="ECO:0000313" key="4">
    <source>
        <dbReference type="Proteomes" id="UP000811844"/>
    </source>
</evidence>
<feature type="domain" description="Cadherin" evidence="2">
    <location>
        <begin position="30"/>
        <end position="123"/>
    </location>
</feature>
<evidence type="ECO:0000313" key="3">
    <source>
        <dbReference type="EMBL" id="MBR9729635.1"/>
    </source>
</evidence>
<dbReference type="Proteomes" id="UP000811844">
    <property type="component" value="Unassembled WGS sequence"/>
</dbReference>
<feature type="domain" description="Cadherin" evidence="2">
    <location>
        <begin position="720"/>
        <end position="831"/>
    </location>
</feature>
<feature type="domain" description="Cadherin" evidence="2">
    <location>
        <begin position="390"/>
        <end position="477"/>
    </location>
</feature>
<evidence type="ECO:0000256" key="1">
    <source>
        <dbReference type="SAM" id="MobiDB-lite"/>
    </source>
</evidence>
<feature type="non-terminal residue" evidence="3">
    <location>
        <position position="1"/>
    </location>
</feature>
<dbReference type="InterPro" id="IPR010221">
    <property type="entry name" value="VCBS_dom"/>
</dbReference>
<dbReference type="InterPro" id="IPR013783">
    <property type="entry name" value="Ig-like_fold"/>
</dbReference>
<organism evidence="3 4">
    <name type="scientific">Shewanella intestini</name>
    <dbReference type="NCBI Taxonomy" id="2017544"/>
    <lineage>
        <taxon>Bacteria</taxon>
        <taxon>Pseudomonadati</taxon>
        <taxon>Pseudomonadota</taxon>
        <taxon>Gammaproteobacteria</taxon>
        <taxon>Alteromonadales</taxon>
        <taxon>Shewanellaceae</taxon>
        <taxon>Shewanella</taxon>
    </lineage>
</organism>
<feature type="domain" description="Cadherin" evidence="2">
    <location>
        <begin position="484"/>
        <end position="595"/>
    </location>
</feature>
<feature type="domain" description="Cadherin" evidence="2">
    <location>
        <begin position="266"/>
        <end position="359"/>
    </location>
</feature>
<proteinExistence type="predicted"/>
<feature type="domain" description="Cadherin" evidence="2">
    <location>
        <begin position="856"/>
        <end position="949"/>
    </location>
</feature>
<dbReference type="InterPro" id="IPR002126">
    <property type="entry name" value="Cadherin-like_dom"/>
</dbReference>
<comment type="caution">
    <text evidence="3">The sequence shown here is derived from an EMBL/GenBank/DDBJ whole genome shotgun (WGS) entry which is preliminary data.</text>
</comment>
<dbReference type="EMBL" id="JAAIKR010000030">
    <property type="protein sequence ID" value="MBR9729635.1"/>
    <property type="molecule type" value="Genomic_DNA"/>
</dbReference>
<evidence type="ECO:0000259" key="2">
    <source>
        <dbReference type="PROSITE" id="PS50268"/>
    </source>
</evidence>
<feature type="non-terminal residue" evidence="3">
    <location>
        <position position="1141"/>
    </location>
</feature>
<name>A0ABS5I8L5_9GAMM</name>
<dbReference type="Gene3D" id="2.60.40.10">
    <property type="entry name" value="Immunoglobulins"/>
    <property type="match status" value="10"/>
</dbReference>
<accession>A0ABS5I8L5</accession>
<feature type="domain" description="Cadherin" evidence="2">
    <location>
        <begin position="602"/>
        <end position="713"/>
    </location>
</feature>
<reference evidence="3 4" key="1">
    <citation type="submission" date="2020-02" db="EMBL/GenBank/DDBJ databases">
        <title>Shewanella WXL01 sp. nov., a marine bacterium isolated from green algae in Luhuitou Fringing Reef (Northern South China Sea).</title>
        <authorList>
            <person name="Wang X."/>
        </authorList>
    </citation>
    <scope>NUCLEOTIDE SEQUENCE [LARGE SCALE GENOMIC DNA]</scope>
    <source>
        <strain evidence="3 4">MCCC 1A01895</strain>
    </source>
</reference>
<sequence length="1141" mass="117154">NDPADITVDLANGDSDSATVTEDGASDADGNTVEAVSGTLTISDVDDGQAAFQVQTDVADGNYGSFSIDADGNWDYVLNNDHIDVQSLTEGETITRTITVTSADGTATHNITITIVGANDPADITVDLANGDTDSATVTEDGATDADGNTVEAVSGTLSISDVDDGQAAFQVLTDVADGNYGSFSIDADGNWDYVLNNDHIDVQSLTEGETLTRTITVTSADGTATHNITITIVGANDPADITVDLANDDSDSATVTEDGASDVDGNTVEAVSGTLTISDVDDGQAAFQVQTDVADGNYGSFSIDADGNWDYVLNNDHIDVQSLTEGETLTRTITVTSADGTATHNITITIVGANDPADITVDLASGDSDSGMVTEDGASDVDGNTLEAVSGTLTISDVDNGQAAFQVQTDVADGNYGSFSIDADGNWDYVLNNDHIDVQSLTEGETLTRTITVTSADGTATHNITITIVGANDPADITVDLANGDSDSATVTEDGTSDADSNTVEAVSGTLSMSDVDDGQAAFQVQTDVADGNYGSFSIDADGNWDYVLNNDHIDVQSLTEGETLTRTITVTSADGTATHNITITIVGANDPADITVDLANGDSDSATVTEDGTSDADSNTVEAVSGTLTISDVDDGQAAFQVQTDVADGNYGSFSIDADGNWDYVLNNDHIDVQSLTEGETLTRTITVTSADGTATHNITITIVGANDPADITVDLANGDSDSATVTEDGTSDADSNTVEAVSGTLTISDVDNGQAAFQVQTDVADGNYGSFSIDADGNWDYVLNNDHIDVQSLTEGETLTRTITVTSADGTATHNITITIVGANDPADITVDLANGDSDSATVTEDGASDADGNTVEAVSGTLSMSDVDDGQAVFQVQTNVADGNYGSFSIDADGNWDYVLNNDHIDVQSLTEGETLTRTITVTSADGTATHNITITIVGANDPADITVDLANGDSDSATVTEDGATDADGNTVEAVSGTLTISDVDDGQVAFQVQTDVADGNYGSFSIDADGNWDYVLNNDHIDVQSLTEGETLTRTITVTSADGTATHNITITIVGANDPADITVDLANGDSDSATVTEDGATDVDGNTVEAVSGTLSISDVDDGQAAFQVQTDVADGNYGSFSIDADGNWDYVLN</sequence>
<dbReference type="NCBIfam" id="TIGR01965">
    <property type="entry name" value="VCBS_repeat"/>
    <property type="match status" value="10"/>
</dbReference>
<feature type="domain" description="Cadherin" evidence="2">
    <location>
        <begin position="974"/>
        <end position="1067"/>
    </location>
</feature>
<keyword evidence="4" id="KW-1185">Reference proteome</keyword>
<protein>
    <submittedName>
        <fullName evidence="3">RTX toxin</fullName>
    </submittedName>
</protein>
<dbReference type="PROSITE" id="PS50268">
    <property type="entry name" value="CADHERIN_2"/>
    <property type="match status" value="9"/>
</dbReference>
<feature type="region of interest" description="Disordered" evidence="1">
    <location>
        <begin position="1"/>
        <end position="31"/>
    </location>
</feature>
<gene>
    <name evidence="3" type="ORF">G3R48_16845</name>
</gene>
<feature type="domain" description="Cadherin" evidence="2">
    <location>
        <begin position="148"/>
        <end position="241"/>
    </location>
</feature>